<dbReference type="RefSeq" id="WP_284937201.1">
    <property type="nucleotide sequence ID" value="NZ_JANURM010000003.1"/>
</dbReference>
<accession>A0ABT7HNP6</accession>
<evidence type="ECO:0008006" key="4">
    <source>
        <dbReference type="Google" id="ProtNLM"/>
    </source>
</evidence>
<reference evidence="2" key="1">
    <citation type="submission" date="2022-08" db="EMBL/GenBank/DDBJ databases">
        <authorList>
            <person name="Wang H."/>
        </authorList>
    </citation>
    <scope>NUCLEOTIDE SEQUENCE</scope>
    <source>
        <strain evidence="2">PS10</strain>
    </source>
</reference>
<reference evidence="2" key="2">
    <citation type="journal article" date="2023" name="Microorganisms">
        <title>Isolation and Genomic Characteristics of Cat-Borne Campylobacter felis sp. nov. and Sheep-Borne Campylobacter ovis sp. nov.</title>
        <authorList>
            <person name="Wang H."/>
            <person name="Li Y."/>
            <person name="Gu Y."/>
            <person name="Zhou G."/>
            <person name="Chen X."/>
            <person name="Zhang X."/>
            <person name="Shao Z."/>
            <person name="Zhang J."/>
            <person name="Zhang M."/>
        </authorList>
    </citation>
    <scope>NUCLEOTIDE SEQUENCE</scope>
    <source>
        <strain evidence="2">PS10</strain>
    </source>
</reference>
<keyword evidence="1" id="KW-0472">Membrane</keyword>
<keyword evidence="3" id="KW-1185">Reference proteome</keyword>
<name>A0ABT7HNP6_9BACT</name>
<dbReference type="EMBL" id="JANURM010000003">
    <property type="protein sequence ID" value="MDL0088545.1"/>
    <property type="molecule type" value="Genomic_DNA"/>
</dbReference>
<proteinExistence type="predicted"/>
<evidence type="ECO:0000313" key="3">
    <source>
        <dbReference type="Proteomes" id="UP001173801"/>
    </source>
</evidence>
<comment type="caution">
    <text evidence="2">The sequence shown here is derived from an EMBL/GenBank/DDBJ whole genome shotgun (WGS) entry which is preliminary data.</text>
</comment>
<gene>
    <name evidence="2" type="ORF">NYG85_04050</name>
</gene>
<protein>
    <recommendedName>
        <fullName evidence="4">Tetratricopeptide repeat-like domain-containing protein</fullName>
    </recommendedName>
</protein>
<sequence>MAIKDDLNVIKNELNTQEQFIENIIKGERFFKKYKKPLIATFIIGVVAVAGYFINNAVDESRKEAANVAYSRLILDKNDTQALEILKQKEPSIYALFKFKQYTDNGDINGVKSLLNEPVDPLIKEIFKASIGQSSADIGKEYDTLLRAFLYLKDNKIAEANAEFAKISLNSPLSNLAKNLQHYQGYKK</sequence>
<keyword evidence="1" id="KW-0812">Transmembrane</keyword>
<dbReference type="Proteomes" id="UP001173801">
    <property type="component" value="Unassembled WGS sequence"/>
</dbReference>
<evidence type="ECO:0000313" key="2">
    <source>
        <dbReference type="EMBL" id="MDL0088545.1"/>
    </source>
</evidence>
<organism evidence="2 3">
    <name type="scientific">Campylobacter gastrosuis</name>
    <dbReference type="NCBI Taxonomy" id="2974576"/>
    <lineage>
        <taxon>Bacteria</taxon>
        <taxon>Pseudomonadati</taxon>
        <taxon>Campylobacterota</taxon>
        <taxon>Epsilonproteobacteria</taxon>
        <taxon>Campylobacterales</taxon>
        <taxon>Campylobacteraceae</taxon>
        <taxon>Campylobacter</taxon>
    </lineage>
</organism>
<feature type="transmembrane region" description="Helical" evidence="1">
    <location>
        <begin position="38"/>
        <end position="54"/>
    </location>
</feature>
<evidence type="ECO:0000256" key="1">
    <source>
        <dbReference type="SAM" id="Phobius"/>
    </source>
</evidence>
<keyword evidence="1" id="KW-1133">Transmembrane helix</keyword>